<organism evidence="1 2">
    <name type="scientific">Bosea lupini</name>
    <dbReference type="NCBI Taxonomy" id="1036779"/>
    <lineage>
        <taxon>Bacteria</taxon>
        <taxon>Pseudomonadati</taxon>
        <taxon>Pseudomonadota</taxon>
        <taxon>Alphaproteobacteria</taxon>
        <taxon>Hyphomicrobiales</taxon>
        <taxon>Boseaceae</taxon>
        <taxon>Bosea</taxon>
    </lineage>
</organism>
<reference evidence="2" key="1">
    <citation type="submission" date="2016-10" db="EMBL/GenBank/DDBJ databases">
        <authorList>
            <person name="Varghese N."/>
            <person name="Submissions S."/>
        </authorList>
    </citation>
    <scope>NUCLEOTIDE SEQUENCE [LARGE SCALE GENOMIC DNA]</scope>
    <source>
        <strain evidence="2">LMG 26383,CCUG 61248,R- 45681</strain>
    </source>
</reference>
<dbReference type="AlphaFoldDB" id="A0A1H7HTV9"/>
<dbReference type="EMBL" id="FOAN01000001">
    <property type="protein sequence ID" value="SEK53796.1"/>
    <property type="molecule type" value="Genomic_DNA"/>
</dbReference>
<proteinExistence type="predicted"/>
<keyword evidence="2" id="KW-1185">Reference proteome</keyword>
<sequence length="45" mass="4281">MGIALFSTAVAAAGALAFGTLVGGAALGLFTGAAIWLGQRALSDT</sequence>
<name>A0A1H7HTV9_9HYPH</name>
<gene>
    <name evidence="1" type="ORF">SAMN04515666_101764</name>
</gene>
<protein>
    <submittedName>
        <fullName evidence="1">Uncharacterized protein</fullName>
    </submittedName>
</protein>
<accession>A0A1H7HTV9</accession>
<evidence type="ECO:0000313" key="1">
    <source>
        <dbReference type="EMBL" id="SEK53796.1"/>
    </source>
</evidence>
<dbReference type="Proteomes" id="UP000199664">
    <property type="component" value="Unassembled WGS sequence"/>
</dbReference>
<evidence type="ECO:0000313" key="2">
    <source>
        <dbReference type="Proteomes" id="UP000199664"/>
    </source>
</evidence>
<dbReference type="RefSeq" id="WP_158673215.1">
    <property type="nucleotide sequence ID" value="NZ_FOAN01000001.1"/>
</dbReference>